<dbReference type="Ensembl" id="ENSEEET00000024183.2">
    <property type="protein sequence ID" value="ENSEEEP00000023913.2"/>
    <property type="gene ID" value="ENSEEEG00000011369.2"/>
</dbReference>
<dbReference type="Pfam" id="PF23598">
    <property type="entry name" value="LRR_14"/>
    <property type="match status" value="1"/>
</dbReference>
<dbReference type="Proteomes" id="UP000314983">
    <property type="component" value="Chromosome 17"/>
</dbReference>
<evidence type="ECO:0000256" key="16">
    <source>
        <dbReference type="SAM" id="MobiDB-lite"/>
    </source>
</evidence>
<dbReference type="FunFam" id="3.80.10.10:FF:000020">
    <property type="entry name" value="Erbin isoform 7"/>
    <property type="match status" value="1"/>
</dbReference>
<dbReference type="GO" id="GO:0014069">
    <property type="term" value="C:postsynaptic density"/>
    <property type="evidence" value="ECO:0007669"/>
    <property type="project" value="TreeGrafter"/>
</dbReference>
<evidence type="ECO:0000256" key="14">
    <source>
        <dbReference type="ARBA" id="ARBA00083415"/>
    </source>
</evidence>
<comment type="similarity">
    <text evidence="3">Belongs to the LAP (LRR and PDZ) protein family.</text>
</comment>
<dbReference type="PANTHER" id="PTHR23119">
    <property type="entry name" value="DISCS LARGE"/>
    <property type="match status" value="1"/>
</dbReference>
<dbReference type="CDD" id="cd06749">
    <property type="entry name" value="PDZ_densin_erbin-like"/>
    <property type="match status" value="1"/>
</dbReference>
<evidence type="ECO:0000256" key="13">
    <source>
        <dbReference type="ARBA" id="ARBA00076296"/>
    </source>
</evidence>
<reference evidence="18" key="3">
    <citation type="submission" date="2020-05" db="EMBL/GenBank/DDBJ databases">
        <title>Electrophorus electricus (electric eel) genome, fEleEle1, primary haplotype.</title>
        <authorList>
            <person name="Myers G."/>
            <person name="Meyer A."/>
            <person name="Fedrigo O."/>
            <person name="Formenti G."/>
            <person name="Rhie A."/>
            <person name="Tracey A."/>
            <person name="Sims Y."/>
            <person name="Jarvis E.D."/>
        </authorList>
    </citation>
    <scope>NUCLEOTIDE SEQUENCE [LARGE SCALE GENOMIC DNA]</scope>
</reference>
<feature type="compositionally biased region" description="Low complexity" evidence="16">
    <location>
        <begin position="627"/>
        <end position="639"/>
    </location>
</feature>
<dbReference type="SUPFAM" id="SSF50156">
    <property type="entry name" value="PDZ domain-like"/>
    <property type="match status" value="1"/>
</dbReference>
<dbReference type="GO" id="GO:0005912">
    <property type="term" value="C:adherens junction"/>
    <property type="evidence" value="ECO:0007669"/>
    <property type="project" value="TreeGrafter"/>
</dbReference>
<dbReference type="InterPro" id="IPR036034">
    <property type="entry name" value="PDZ_sf"/>
</dbReference>
<dbReference type="AlphaFoldDB" id="A0A4W4FGM5"/>
<protein>
    <recommendedName>
        <fullName evidence="12">Erbin</fullName>
    </recommendedName>
    <alternativeName>
        <fullName evidence="13">Densin-180-like protein</fullName>
    </alternativeName>
    <alternativeName>
        <fullName evidence="15">Erbb2-interacting protein</fullName>
    </alternativeName>
    <alternativeName>
        <fullName evidence="14">Protein LAP2</fullName>
    </alternativeName>
</protein>
<dbReference type="GO" id="GO:0098609">
    <property type="term" value="P:cell-cell adhesion"/>
    <property type="evidence" value="ECO:0007669"/>
    <property type="project" value="TreeGrafter"/>
</dbReference>
<feature type="compositionally biased region" description="Low complexity" evidence="16">
    <location>
        <begin position="963"/>
        <end position="980"/>
    </location>
</feature>
<dbReference type="FunFam" id="3.80.10.10:FF:000013">
    <property type="entry name" value="Erbin isoform 7"/>
    <property type="match status" value="1"/>
</dbReference>
<evidence type="ECO:0000256" key="2">
    <source>
        <dbReference type="ARBA" id="ARBA00004187"/>
    </source>
</evidence>
<dbReference type="InterPro" id="IPR001478">
    <property type="entry name" value="PDZ"/>
</dbReference>
<feature type="compositionally biased region" description="Polar residues" evidence="16">
    <location>
        <begin position="640"/>
        <end position="658"/>
    </location>
</feature>
<dbReference type="Pfam" id="PF13855">
    <property type="entry name" value="LRR_8"/>
    <property type="match status" value="2"/>
</dbReference>
<dbReference type="GO" id="GO:0045197">
    <property type="term" value="P:establishment or maintenance of epithelial cell apical/basal polarity"/>
    <property type="evidence" value="ECO:0007669"/>
    <property type="project" value="TreeGrafter"/>
</dbReference>
<comment type="subcellular location">
    <subcellularLocation>
        <location evidence="2">Basolateral cell membrane</location>
    </subcellularLocation>
    <subcellularLocation>
        <location evidence="11">Cell junction</location>
        <location evidence="11">Hemidesmosome</location>
    </subcellularLocation>
    <subcellularLocation>
        <location evidence="1">Nucleus membrane</location>
    </subcellularLocation>
</comment>
<feature type="compositionally biased region" description="Basic and acidic residues" evidence="16">
    <location>
        <begin position="607"/>
        <end position="618"/>
    </location>
</feature>
<dbReference type="PROSITE" id="PS51450">
    <property type="entry name" value="LRR"/>
    <property type="match status" value="4"/>
</dbReference>
<gene>
    <name evidence="18" type="primary">ERBIN</name>
</gene>
<dbReference type="GO" id="GO:0043113">
    <property type="term" value="P:receptor clustering"/>
    <property type="evidence" value="ECO:0007669"/>
    <property type="project" value="TreeGrafter"/>
</dbReference>
<feature type="domain" description="PDZ" evidence="17">
    <location>
        <begin position="1179"/>
        <end position="1268"/>
    </location>
</feature>
<dbReference type="Pfam" id="PF00595">
    <property type="entry name" value="PDZ"/>
    <property type="match status" value="1"/>
</dbReference>
<keyword evidence="5" id="KW-0597">Phosphoprotein</keyword>
<evidence type="ECO:0000256" key="9">
    <source>
        <dbReference type="ARBA" id="ARBA00023136"/>
    </source>
</evidence>
<dbReference type="FunFam" id="2.30.42.10:FF:000036">
    <property type="entry name" value="Erbin isoform 7"/>
    <property type="match status" value="1"/>
</dbReference>
<name>A0A4W4FGM5_ELEEL</name>
<dbReference type="GO" id="GO:0030056">
    <property type="term" value="C:hemidesmosome"/>
    <property type="evidence" value="ECO:0007669"/>
    <property type="project" value="UniProtKB-SubCell"/>
</dbReference>
<evidence type="ECO:0000256" key="7">
    <source>
        <dbReference type="ARBA" id="ARBA00022737"/>
    </source>
</evidence>
<dbReference type="PANTHER" id="PTHR23119:SF46">
    <property type="entry name" value="ERBB2 INTERACTING PROTEIN"/>
    <property type="match status" value="1"/>
</dbReference>
<feature type="compositionally biased region" description="Basic and acidic residues" evidence="16">
    <location>
        <begin position="516"/>
        <end position="529"/>
    </location>
</feature>
<evidence type="ECO:0000256" key="12">
    <source>
        <dbReference type="ARBA" id="ARBA00074479"/>
    </source>
</evidence>
<dbReference type="SMART" id="SM00369">
    <property type="entry name" value="LRR_TYP"/>
    <property type="match status" value="11"/>
</dbReference>
<evidence type="ECO:0000313" key="18">
    <source>
        <dbReference type="Ensembl" id="ENSEEEP00000023913.2"/>
    </source>
</evidence>
<feature type="compositionally biased region" description="Basic and acidic residues" evidence="16">
    <location>
        <begin position="785"/>
        <end position="795"/>
    </location>
</feature>
<reference evidence="18" key="4">
    <citation type="submission" date="2025-08" db="UniProtKB">
        <authorList>
            <consortium name="Ensembl"/>
        </authorList>
    </citation>
    <scope>IDENTIFICATION</scope>
</reference>
<dbReference type="SUPFAM" id="SSF52058">
    <property type="entry name" value="L domain-like"/>
    <property type="match status" value="2"/>
</dbReference>
<dbReference type="Gene3D" id="2.30.42.10">
    <property type="match status" value="1"/>
</dbReference>
<evidence type="ECO:0000256" key="11">
    <source>
        <dbReference type="ARBA" id="ARBA00060371"/>
    </source>
</evidence>
<evidence type="ECO:0000256" key="6">
    <source>
        <dbReference type="ARBA" id="ARBA00022614"/>
    </source>
</evidence>
<accession>A0A4W4FGM5</accession>
<proteinExistence type="inferred from homology"/>
<feature type="region of interest" description="Disordered" evidence="16">
    <location>
        <begin position="757"/>
        <end position="807"/>
    </location>
</feature>
<feature type="compositionally biased region" description="Basic and acidic residues" evidence="16">
    <location>
        <begin position="469"/>
        <end position="481"/>
    </location>
</feature>
<feature type="compositionally biased region" description="Polar residues" evidence="16">
    <location>
        <begin position="920"/>
        <end position="931"/>
    </location>
</feature>
<dbReference type="FunFam" id="3.80.10.10:FF:000022">
    <property type="entry name" value="Erbin isoform 7"/>
    <property type="match status" value="1"/>
</dbReference>
<dbReference type="GO" id="GO:0010468">
    <property type="term" value="P:regulation of gene expression"/>
    <property type="evidence" value="ECO:0007669"/>
    <property type="project" value="UniProtKB-ARBA"/>
</dbReference>
<evidence type="ECO:0000256" key="3">
    <source>
        <dbReference type="ARBA" id="ARBA00007772"/>
    </source>
</evidence>
<evidence type="ECO:0000256" key="15">
    <source>
        <dbReference type="ARBA" id="ARBA00084015"/>
    </source>
</evidence>
<sequence length="1270" mass="141416">MSSKRSLLVRLVRCRCLRGEEETVTSLDYSHCSLEQVPKEIFSFEKTLEELYLDANQIEELPKQLFNCQLLHRLSLPDNDLSVLPPAIANLVNLRELDVSKNSIQEFPENIKNCKVLAIVEASVNPISKLPEGFTQLLSLTQLYLNDAFLEFLPASFGRLTKLQILELRENQLKMLPKSMHKLTQLERLDLGSNEFTEVPEVLEQLTGIKELWIDGNKLTLLPGVIGSLKQLTYLDVSKNTVETVDEKISGCENLQDLLLSSNALTQLPNSIGSLKKLTALKVDENQLLQLPDSIGGLTALDELDCSFNEIEYLPAAIGQCVNLHTFAADHNFLTRLPPEMGCWKNATVLFLHSNKLECLPEEMGDMQKLRVINLSDNKLKNLPYSFTKLTQMTAMWLSENQSKPLIPLQKEEDPETHKTVLTNYMFPQQTRTEEFVPTSDSESFNPTLWEEQRKQRAQVAFDCDEDVKDERETPTREGNLRRYPTPYPDELKNMVKTAQSVAHRLKEDESADEAVSERNHLGVHDPERVPVPGSESTRTTVHYEEIPEVPVHPTSEWCALAQFAKSLCFTQDSEELSSEEEEMKIAEMRPPLIEISINQPKVVALSKDKKDDSKDADSLLDDTVANSNQNNSNCSSPSRMSDSVSLTTDSSHDNSLCTPEREANMSFVPKNSKACRMGDYDLSMEERLALIEKGINNGMEEHYSQWDQINMNVAKLQPDNMRPYKDLEKTKSTLSGELVLSNTNTCLSLENLENGNPNGKALDGATKTASAGVTASSDGSLSRSTEELSPDKRCPPPSVIKSQSISNMEAGGMKLYSIEGESSSYEAKAGLGPQGQSIVRSRSATLLNDQPLQVYPSSSASSSDLLSGSKPLVSAPRYPAGPPPQYNVQYTSSAVPKENLWGQRMPVPPEQAYLPPQHSLANTNYSNRNNAPPYPHQPQQRGPPKTPEMWAKEWMLPPGGQRSALQRQSSTSSSASMSMDPRRMPGPEVDYLTYRDIHNMGRVPLPISYALQRPLSARTYSVDEPNAVRPHSARLPPHELPERTMSVSDFNYQHGSPSKRPNLRVKSEHSLLDGPLGGAGRVPADWRDQVMRHIEAKKMEKMPHPQSKAPPPHTSPPPPPIRVASQLCLQVPLMNGQMCPPPVRAPMARHPSREQLIDYLMLKVSQQPPGPSCHSHEPLSQEIEKNPELGFSISGGVGGRGNPFRPDDNGIFVTRVQPEGPASKLLQPGDKIIQANGYSFMNIDHGNAVSLLKNFPNTVDLIIIRDMAV</sequence>
<dbReference type="GO" id="GO:0031965">
    <property type="term" value="C:nuclear membrane"/>
    <property type="evidence" value="ECO:0007669"/>
    <property type="project" value="UniProtKB-SubCell"/>
</dbReference>
<dbReference type="GO" id="GO:0070433">
    <property type="term" value="P:negative regulation of nucleotide-binding oligomerization domain containing 2 signaling pathway"/>
    <property type="evidence" value="ECO:0007669"/>
    <property type="project" value="UniProtKB-ARBA"/>
</dbReference>
<dbReference type="GO" id="GO:0098887">
    <property type="term" value="P:neurotransmitter receptor transport, endosome to postsynaptic membrane"/>
    <property type="evidence" value="ECO:0007669"/>
    <property type="project" value="TreeGrafter"/>
</dbReference>
<dbReference type="InterPro" id="IPR050614">
    <property type="entry name" value="Synaptic_Scaffolding_LAP-MAGUK"/>
</dbReference>
<dbReference type="InterPro" id="IPR001611">
    <property type="entry name" value="Leu-rich_rpt"/>
</dbReference>
<dbReference type="GO" id="GO:0098968">
    <property type="term" value="P:neurotransmitter receptor transport postsynaptic membrane to endosome"/>
    <property type="evidence" value="ECO:0007669"/>
    <property type="project" value="TreeGrafter"/>
</dbReference>
<dbReference type="SMART" id="SM00364">
    <property type="entry name" value="LRR_BAC"/>
    <property type="match status" value="6"/>
</dbReference>
<keyword evidence="19" id="KW-1185">Reference proteome</keyword>
<feature type="compositionally biased region" description="Polar residues" evidence="16">
    <location>
        <begin position="768"/>
        <end position="784"/>
    </location>
</feature>
<evidence type="ECO:0000313" key="19">
    <source>
        <dbReference type="Proteomes" id="UP000314983"/>
    </source>
</evidence>
<dbReference type="GO" id="GO:0016323">
    <property type="term" value="C:basolateral plasma membrane"/>
    <property type="evidence" value="ECO:0007669"/>
    <property type="project" value="UniProtKB-SubCell"/>
</dbReference>
<keyword evidence="9" id="KW-0472">Membrane</keyword>
<dbReference type="SMART" id="SM00228">
    <property type="entry name" value="PDZ"/>
    <property type="match status" value="1"/>
</dbReference>
<evidence type="ECO:0000256" key="5">
    <source>
        <dbReference type="ARBA" id="ARBA00022553"/>
    </source>
</evidence>
<keyword evidence="4" id="KW-1003">Cell membrane</keyword>
<evidence type="ECO:0000259" key="17">
    <source>
        <dbReference type="PROSITE" id="PS50106"/>
    </source>
</evidence>
<dbReference type="InterPro" id="IPR003591">
    <property type="entry name" value="Leu-rich_rpt_typical-subtyp"/>
</dbReference>
<reference evidence="18" key="5">
    <citation type="submission" date="2025-09" db="UniProtKB">
        <authorList>
            <consortium name="Ensembl"/>
        </authorList>
    </citation>
    <scope>IDENTIFICATION</scope>
</reference>
<evidence type="ECO:0000256" key="4">
    <source>
        <dbReference type="ARBA" id="ARBA00022475"/>
    </source>
</evidence>
<evidence type="ECO:0000256" key="8">
    <source>
        <dbReference type="ARBA" id="ARBA00022949"/>
    </source>
</evidence>
<feature type="region of interest" description="Disordered" evidence="16">
    <location>
        <begin position="508"/>
        <end position="541"/>
    </location>
</feature>
<reference evidence="19" key="2">
    <citation type="journal article" date="2017" name="Sci. Adv.">
        <title>A tail of two voltages: Proteomic comparison of the three electric organs of the electric eel.</title>
        <authorList>
            <person name="Traeger L.L."/>
            <person name="Sabat G."/>
            <person name="Barrett-Wilt G.A."/>
            <person name="Wells G.B."/>
            <person name="Sussman M.R."/>
        </authorList>
    </citation>
    <scope>NUCLEOTIDE SEQUENCE [LARGE SCALE GENOMIC DNA]</scope>
</reference>
<dbReference type="PROSITE" id="PS50106">
    <property type="entry name" value="PDZ"/>
    <property type="match status" value="1"/>
</dbReference>
<dbReference type="GO" id="GO:0045211">
    <property type="term" value="C:postsynaptic membrane"/>
    <property type="evidence" value="ECO:0007669"/>
    <property type="project" value="TreeGrafter"/>
</dbReference>
<keyword evidence="10" id="KW-0539">Nucleus</keyword>
<organism evidence="18 19">
    <name type="scientific">Electrophorus electricus</name>
    <name type="common">Electric eel</name>
    <name type="synonym">Gymnotus electricus</name>
    <dbReference type="NCBI Taxonomy" id="8005"/>
    <lineage>
        <taxon>Eukaryota</taxon>
        <taxon>Metazoa</taxon>
        <taxon>Chordata</taxon>
        <taxon>Craniata</taxon>
        <taxon>Vertebrata</taxon>
        <taxon>Euteleostomi</taxon>
        <taxon>Actinopterygii</taxon>
        <taxon>Neopterygii</taxon>
        <taxon>Teleostei</taxon>
        <taxon>Ostariophysi</taxon>
        <taxon>Gymnotiformes</taxon>
        <taxon>Gymnotoidei</taxon>
        <taxon>Gymnotidae</taxon>
        <taxon>Electrophorus</taxon>
    </lineage>
</organism>
<keyword evidence="6" id="KW-0433">Leucine-rich repeat</keyword>
<evidence type="ECO:0000256" key="1">
    <source>
        <dbReference type="ARBA" id="ARBA00004126"/>
    </source>
</evidence>
<dbReference type="Gene3D" id="3.80.10.10">
    <property type="entry name" value="Ribonuclease Inhibitor"/>
    <property type="match status" value="3"/>
</dbReference>
<evidence type="ECO:0000256" key="10">
    <source>
        <dbReference type="ARBA" id="ARBA00023242"/>
    </source>
</evidence>
<feature type="region of interest" description="Disordered" evidence="16">
    <location>
        <begin position="902"/>
        <end position="989"/>
    </location>
</feature>
<keyword evidence="8" id="KW-0965">Cell junction</keyword>
<reference evidence="19" key="1">
    <citation type="journal article" date="2014" name="Science">
        <title>Nonhuman genetics. Genomic basis for the convergent evolution of electric organs.</title>
        <authorList>
            <person name="Gallant J.R."/>
            <person name="Traeger L.L."/>
            <person name="Volkening J.D."/>
            <person name="Moffett H."/>
            <person name="Chen P.H."/>
            <person name="Novina C.D."/>
            <person name="Phillips G.N.Jr."/>
            <person name="Anand R."/>
            <person name="Wells G.B."/>
            <person name="Pinch M."/>
            <person name="Guth R."/>
            <person name="Unguez G.A."/>
            <person name="Albert J.S."/>
            <person name="Zakon H.H."/>
            <person name="Samanta M.P."/>
            <person name="Sussman M.R."/>
        </authorList>
    </citation>
    <scope>NUCLEOTIDE SEQUENCE [LARGE SCALE GENOMIC DNA]</scope>
</reference>
<dbReference type="InterPro" id="IPR032675">
    <property type="entry name" value="LRR_dom_sf"/>
</dbReference>
<dbReference type="InterPro" id="IPR055414">
    <property type="entry name" value="LRR_R13L4/SHOC2-like"/>
</dbReference>
<keyword evidence="7" id="KW-0677">Repeat</keyword>
<dbReference type="GeneTree" id="ENSGT00940000159526"/>
<feature type="region of interest" description="Disordered" evidence="16">
    <location>
        <begin position="467"/>
        <end position="490"/>
    </location>
</feature>
<dbReference type="SMART" id="SM00365">
    <property type="entry name" value="LRR_SD22"/>
    <property type="match status" value="7"/>
</dbReference>
<feature type="region of interest" description="Disordered" evidence="16">
    <location>
        <begin position="607"/>
        <end position="659"/>
    </location>
</feature>
<dbReference type="GO" id="GO:0019901">
    <property type="term" value="F:protein kinase binding"/>
    <property type="evidence" value="ECO:0007669"/>
    <property type="project" value="TreeGrafter"/>
</dbReference>